<feature type="transmembrane region" description="Helical" evidence="1">
    <location>
        <begin position="170"/>
        <end position="191"/>
    </location>
</feature>
<feature type="transmembrane region" description="Helical" evidence="1">
    <location>
        <begin position="52"/>
        <end position="69"/>
    </location>
</feature>
<gene>
    <name evidence="2" type="ORF">LJD61_11465</name>
</gene>
<protein>
    <recommendedName>
        <fullName evidence="4">ABC-2 family transporter protein</fullName>
    </recommendedName>
</protein>
<feature type="transmembrane region" description="Helical" evidence="1">
    <location>
        <begin position="138"/>
        <end position="163"/>
    </location>
</feature>
<proteinExistence type="predicted"/>
<evidence type="ECO:0000256" key="1">
    <source>
        <dbReference type="SAM" id="Phobius"/>
    </source>
</evidence>
<feature type="transmembrane region" description="Helical" evidence="1">
    <location>
        <begin position="90"/>
        <end position="111"/>
    </location>
</feature>
<keyword evidence="1" id="KW-1133">Transmembrane helix</keyword>
<organism evidence="2 3">
    <name type="scientific">Lutispora saccharofermentans</name>
    <dbReference type="NCBI Taxonomy" id="3024236"/>
    <lineage>
        <taxon>Bacteria</taxon>
        <taxon>Bacillati</taxon>
        <taxon>Bacillota</taxon>
        <taxon>Clostridia</taxon>
        <taxon>Lutisporales</taxon>
        <taxon>Lutisporaceae</taxon>
        <taxon>Lutispora</taxon>
    </lineage>
</organism>
<evidence type="ECO:0000313" key="3">
    <source>
        <dbReference type="Proteomes" id="UP001651880"/>
    </source>
</evidence>
<reference evidence="2 3" key="1">
    <citation type="submission" date="2021-10" db="EMBL/GenBank/DDBJ databases">
        <title>Lutispora strain m25 sp. nov., a thermophilic, non-spore-forming bacterium isolated from a lab-scale methanogenic bioreactor digesting anaerobic sludge.</title>
        <authorList>
            <person name="El Houari A."/>
            <person name="Mcdonald J."/>
        </authorList>
    </citation>
    <scope>NUCLEOTIDE SEQUENCE [LARGE SCALE GENOMIC DNA]</scope>
    <source>
        <strain evidence="3">m25</strain>
    </source>
</reference>
<comment type="caution">
    <text evidence="2">The sequence shown here is derived from an EMBL/GenBank/DDBJ whole genome shotgun (WGS) entry which is preliminary data.</text>
</comment>
<dbReference type="EMBL" id="JAJEKE010000009">
    <property type="protein sequence ID" value="MCQ1530162.1"/>
    <property type="molecule type" value="Genomic_DNA"/>
</dbReference>
<keyword evidence="3" id="KW-1185">Reference proteome</keyword>
<feature type="transmembrane region" description="Helical" evidence="1">
    <location>
        <begin position="20"/>
        <end position="40"/>
    </location>
</feature>
<evidence type="ECO:0000313" key="2">
    <source>
        <dbReference type="EMBL" id="MCQ1530162.1"/>
    </source>
</evidence>
<keyword evidence="1" id="KW-0812">Transmembrane</keyword>
<sequence length="234" mass="26140">MSNIKTQLKMHYINSKKSFFIFWSIILAITVFGFVIALYLRSQGYTDKFTTNNIVAVVIFGAVSSMVAYNETLPYILNMGSTRRSFVFSFAAYNMLLSLVLSVIFSILSILERLVYKMLGFTESFIGNMSVTSSLSNILSNLLLCFAVTLAAAAIFALIAGIYYLKGMMFLFGMGAVMMLLMFIPGVRIAVFHALKFIVLNFIGSINILLLSLAVFLACYIIIYLLARISQVKR</sequence>
<evidence type="ECO:0008006" key="4">
    <source>
        <dbReference type="Google" id="ProtNLM"/>
    </source>
</evidence>
<dbReference type="RefSeq" id="WP_255227678.1">
    <property type="nucleotide sequence ID" value="NZ_JAJEKE010000009.1"/>
</dbReference>
<keyword evidence="1" id="KW-0472">Membrane</keyword>
<feature type="transmembrane region" description="Helical" evidence="1">
    <location>
        <begin position="197"/>
        <end position="227"/>
    </location>
</feature>
<dbReference type="Proteomes" id="UP001651880">
    <property type="component" value="Unassembled WGS sequence"/>
</dbReference>
<accession>A0ABT1NFX8</accession>
<name>A0ABT1NFX8_9FIRM</name>